<dbReference type="OrthoDB" id="5572587at2759"/>
<dbReference type="EMBL" id="VIIS01000100">
    <property type="protein sequence ID" value="KAF0313299.1"/>
    <property type="molecule type" value="Genomic_DNA"/>
</dbReference>
<dbReference type="AlphaFoldDB" id="A0A6A4X777"/>
<keyword evidence="3" id="KW-1185">Reference proteome</keyword>
<feature type="compositionally biased region" description="Basic and acidic residues" evidence="1">
    <location>
        <begin position="190"/>
        <end position="204"/>
    </location>
</feature>
<evidence type="ECO:0000313" key="3">
    <source>
        <dbReference type="Proteomes" id="UP000440578"/>
    </source>
</evidence>
<feature type="compositionally biased region" description="Basic and acidic residues" evidence="1">
    <location>
        <begin position="135"/>
        <end position="144"/>
    </location>
</feature>
<feature type="region of interest" description="Disordered" evidence="1">
    <location>
        <begin position="296"/>
        <end position="324"/>
    </location>
</feature>
<name>A0A6A4X777_AMPAM</name>
<gene>
    <name evidence="2" type="ORF">FJT64_016152</name>
</gene>
<accession>A0A6A4X777</accession>
<feature type="region of interest" description="Disordered" evidence="1">
    <location>
        <begin position="69"/>
        <end position="94"/>
    </location>
</feature>
<evidence type="ECO:0000313" key="2">
    <source>
        <dbReference type="EMBL" id="KAF0313299.1"/>
    </source>
</evidence>
<protein>
    <submittedName>
        <fullName evidence="2">Uncharacterized protein</fullName>
    </submittedName>
</protein>
<feature type="region of interest" description="Disordered" evidence="1">
    <location>
        <begin position="135"/>
        <end position="242"/>
    </location>
</feature>
<dbReference type="Proteomes" id="UP000440578">
    <property type="component" value="Unassembled WGS sequence"/>
</dbReference>
<comment type="caution">
    <text evidence="2">The sequence shown here is derived from an EMBL/GenBank/DDBJ whole genome shotgun (WGS) entry which is preliminary data.</text>
</comment>
<feature type="compositionally biased region" description="Basic and acidic residues" evidence="1">
    <location>
        <begin position="78"/>
        <end position="90"/>
    </location>
</feature>
<evidence type="ECO:0000256" key="1">
    <source>
        <dbReference type="SAM" id="MobiDB-lite"/>
    </source>
</evidence>
<feature type="region of interest" description="Disordered" evidence="1">
    <location>
        <begin position="368"/>
        <end position="401"/>
    </location>
</feature>
<proteinExistence type="predicted"/>
<organism evidence="2 3">
    <name type="scientific">Amphibalanus amphitrite</name>
    <name type="common">Striped barnacle</name>
    <name type="synonym">Balanus amphitrite</name>
    <dbReference type="NCBI Taxonomy" id="1232801"/>
    <lineage>
        <taxon>Eukaryota</taxon>
        <taxon>Metazoa</taxon>
        <taxon>Ecdysozoa</taxon>
        <taxon>Arthropoda</taxon>
        <taxon>Crustacea</taxon>
        <taxon>Multicrustacea</taxon>
        <taxon>Cirripedia</taxon>
        <taxon>Thoracica</taxon>
        <taxon>Thoracicalcarea</taxon>
        <taxon>Balanomorpha</taxon>
        <taxon>Balanoidea</taxon>
        <taxon>Balanidae</taxon>
        <taxon>Amphibalaninae</taxon>
        <taxon>Amphibalanus</taxon>
    </lineage>
</organism>
<reference evidence="2 3" key="1">
    <citation type="submission" date="2019-07" db="EMBL/GenBank/DDBJ databases">
        <title>Draft genome assembly of a fouling barnacle, Amphibalanus amphitrite (Darwin, 1854): The first reference genome for Thecostraca.</title>
        <authorList>
            <person name="Kim W."/>
        </authorList>
    </citation>
    <scope>NUCLEOTIDE SEQUENCE [LARGE SCALE GENOMIC DNA]</scope>
    <source>
        <strain evidence="2">SNU_AA5</strain>
        <tissue evidence="2">Soma without cirri and trophi</tissue>
    </source>
</reference>
<feature type="compositionally biased region" description="Basic and acidic residues" evidence="1">
    <location>
        <begin position="170"/>
        <end position="183"/>
    </location>
</feature>
<feature type="compositionally biased region" description="Acidic residues" evidence="1">
    <location>
        <begin position="381"/>
        <end position="396"/>
    </location>
</feature>
<sequence length="433" mass="48283">MFCKNLPISRKHNRLKVADRPVRLGHVGSQKVHQDGVPLLSWEPYFCVLLQDEQTLTAYRSEEMAAPLSADFPGHTDTASHQEEPEDGHRASGGAMLQMDGRSVWLDKNSVVTACSTLSRTRDDDLRRRRSRSLKVVDRRRMDGALRPAAAAESPRQRTAESPRQQTDPQKMKTLDVKPEKRRPTVRIQAPEESRRAPPTRDGRVGGVIMGLQRSDSSPLIRHPVPRQEGSPASRSKESCARDALRRVNTVHPKDSMRRMKLILVPVETGEKSAKGGSTSGDSLRGTKLVKRLSLRKKMTLPLSPSREKSSKPSPSPTSHERPIGAELIVPLGTPTDEPLENVREIGDSLFLDLPRVRLDGGGKAFRKQWGYDLAPPPTLLEEEEDEDEDGEDDVSETQSLREDFFGRQSALVERGLHFAPVFCLSVCLSVRV</sequence>